<dbReference type="EC" id="6.2.1.3" evidence="3"/>
<keyword evidence="2" id="KW-0276">Fatty acid metabolism</keyword>
<comment type="caution">
    <text evidence="7">The sequence shown here is derived from an EMBL/GenBank/DDBJ whole genome shotgun (WGS) entry which is preliminary data.</text>
</comment>
<feature type="transmembrane region" description="Helical" evidence="4">
    <location>
        <begin position="6"/>
        <end position="25"/>
    </location>
</feature>
<evidence type="ECO:0000256" key="3">
    <source>
        <dbReference type="ARBA" id="ARBA00026121"/>
    </source>
</evidence>
<dbReference type="GO" id="GO:0004467">
    <property type="term" value="F:long-chain fatty acid-CoA ligase activity"/>
    <property type="evidence" value="ECO:0007669"/>
    <property type="project" value="UniProtKB-EC"/>
</dbReference>
<dbReference type="InterPro" id="IPR000873">
    <property type="entry name" value="AMP-dep_synth/lig_dom"/>
</dbReference>
<dbReference type="Proteomes" id="UP000663842">
    <property type="component" value="Unassembled WGS sequence"/>
</dbReference>
<keyword evidence="4" id="KW-0812">Transmembrane</keyword>
<evidence type="ECO:0000259" key="6">
    <source>
        <dbReference type="Pfam" id="PF13193"/>
    </source>
</evidence>
<accession>A0A816QE13</accession>
<dbReference type="Pfam" id="PF13193">
    <property type="entry name" value="AMP-binding_C"/>
    <property type="match status" value="1"/>
</dbReference>
<dbReference type="GO" id="GO:0005783">
    <property type="term" value="C:endoplasmic reticulum"/>
    <property type="evidence" value="ECO:0007669"/>
    <property type="project" value="TreeGrafter"/>
</dbReference>
<protein>
    <recommendedName>
        <fullName evidence="3">long-chain-fatty-acid--CoA ligase</fullName>
        <ecNumber evidence="3">6.2.1.3</ecNumber>
    </recommendedName>
</protein>
<dbReference type="SUPFAM" id="SSF56801">
    <property type="entry name" value="Acetyl-CoA synthetase-like"/>
    <property type="match status" value="1"/>
</dbReference>
<organism evidence="7 9">
    <name type="scientific">Rotaria magnacalcarata</name>
    <dbReference type="NCBI Taxonomy" id="392030"/>
    <lineage>
        <taxon>Eukaryota</taxon>
        <taxon>Metazoa</taxon>
        <taxon>Spiralia</taxon>
        <taxon>Gnathifera</taxon>
        <taxon>Rotifera</taxon>
        <taxon>Eurotatoria</taxon>
        <taxon>Bdelloidea</taxon>
        <taxon>Philodinida</taxon>
        <taxon>Philodinidae</taxon>
        <taxon>Rotaria</taxon>
    </lineage>
</organism>
<keyword evidence="4" id="KW-0472">Membrane</keyword>
<dbReference type="PROSITE" id="PS00455">
    <property type="entry name" value="AMP_BINDING"/>
    <property type="match status" value="1"/>
</dbReference>
<dbReference type="GO" id="GO:0016020">
    <property type="term" value="C:membrane"/>
    <property type="evidence" value="ECO:0007669"/>
    <property type="project" value="TreeGrafter"/>
</dbReference>
<evidence type="ECO:0000313" key="9">
    <source>
        <dbReference type="Proteomes" id="UP000663856"/>
    </source>
</evidence>
<dbReference type="EMBL" id="CAJNRF010004344">
    <property type="protein sequence ID" value="CAF2058778.1"/>
    <property type="molecule type" value="Genomic_DNA"/>
</dbReference>
<dbReference type="AlphaFoldDB" id="A0A816QE13"/>
<sequence length="675" mass="76356">MASFVITGIITILVVAITFLLNSYAKLFKIIFKRPVKQKGAVEVDTTEHIYAHPDCVDKLKDYNSIGVQTLYDVLLRGLDAGRDRPLFSFRKSSEEPFSSYTYKEVFQIIKETGSGIASLGLTTSNDTYIGIYGSASVSYALALYSCWPFSMVPIGIYDSLGQDGVRYIIKHAEVKLIFADDITRVKNLIEWKDDTLALQIIITFVEPTPDLLKAAADKNLQLITYGSLREMGRNNLVDFAPPKPNDIALIMYTSGSTGEPKGCIITHENFITAMFGCATAIDLDSLALNEVPRAMNFLPMAHMFGCGTLLAITYLGGEVGFWQGKVDKLLDDFRDFRPTLLSIVPRLLNRLYDKVRSEILKKGVPGRILFRLAIHGKLALIRRGDFSQDTIWDKLLFEKVRQQFGGQVRRVVSSSAPLSAEVCQFARAAFSCFLIEAYGQTECVIGCWQTLNDMKSGETGIPTVFNHVKLVDVPEKDYYAKDGVGEICIRSRAVFSGYLKDADKTREVIDEKGWLHTGDIGRWTPWNTLKIVDRKKNMYKLSQGEYVAPEKIEDAYSRSQFVSQVFVYGDSYKNFPVAIVVLNDDFIKRWITKDDKNAQYNTEAKLKEHVLNDMLREGKKRGLMSFEQVKAIELIKEPFTIENGLLTPTFKSRRFAVEKKYKDFFIKLYQQIDA</sequence>
<reference evidence="7" key="1">
    <citation type="submission" date="2021-02" db="EMBL/GenBank/DDBJ databases">
        <authorList>
            <person name="Nowell W R."/>
        </authorList>
    </citation>
    <scope>NUCLEOTIDE SEQUENCE</scope>
</reference>
<evidence type="ECO:0000259" key="5">
    <source>
        <dbReference type="Pfam" id="PF00501"/>
    </source>
</evidence>
<name>A0A816QE13_9BILA</name>
<dbReference type="InterPro" id="IPR042099">
    <property type="entry name" value="ANL_N_sf"/>
</dbReference>
<dbReference type="Proteomes" id="UP000663856">
    <property type="component" value="Unassembled WGS sequence"/>
</dbReference>
<keyword evidence="2" id="KW-0443">Lipid metabolism</keyword>
<dbReference type="Gene3D" id="3.40.50.12780">
    <property type="entry name" value="N-terminal domain of ligase-like"/>
    <property type="match status" value="1"/>
</dbReference>
<dbReference type="EMBL" id="CAJOBF010002103">
    <property type="protein sequence ID" value="CAF4010194.1"/>
    <property type="molecule type" value="Genomic_DNA"/>
</dbReference>
<evidence type="ECO:0000256" key="2">
    <source>
        <dbReference type="ARBA" id="ARBA00022832"/>
    </source>
</evidence>
<keyword evidence="1" id="KW-0436">Ligase</keyword>
<dbReference type="PANTHER" id="PTHR43272:SF107">
    <property type="entry name" value="LONG-CHAIN-FATTY-ACID--COA LIGASE 5"/>
    <property type="match status" value="1"/>
</dbReference>
<dbReference type="Pfam" id="PF00501">
    <property type="entry name" value="AMP-binding"/>
    <property type="match status" value="1"/>
</dbReference>
<feature type="domain" description="AMP-binding enzyme C-terminal" evidence="6">
    <location>
        <begin position="552"/>
        <end position="611"/>
    </location>
</feature>
<evidence type="ECO:0000256" key="1">
    <source>
        <dbReference type="ARBA" id="ARBA00022598"/>
    </source>
</evidence>
<evidence type="ECO:0000313" key="7">
    <source>
        <dbReference type="EMBL" id="CAF2058778.1"/>
    </source>
</evidence>
<evidence type="ECO:0000256" key="4">
    <source>
        <dbReference type="SAM" id="Phobius"/>
    </source>
</evidence>
<evidence type="ECO:0000313" key="8">
    <source>
        <dbReference type="EMBL" id="CAF4010194.1"/>
    </source>
</evidence>
<proteinExistence type="predicted"/>
<keyword evidence="4" id="KW-1133">Transmembrane helix</keyword>
<feature type="domain" description="AMP-dependent synthetase/ligase" evidence="5">
    <location>
        <begin position="97"/>
        <end position="500"/>
    </location>
</feature>
<gene>
    <name evidence="8" type="ORF">UXM345_LOCUS16718</name>
    <name evidence="7" type="ORF">WKI299_LOCUS11696</name>
</gene>
<dbReference type="PANTHER" id="PTHR43272">
    <property type="entry name" value="LONG-CHAIN-FATTY-ACID--COA LIGASE"/>
    <property type="match status" value="1"/>
</dbReference>
<dbReference type="InterPro" id="IPR025110">
    <property type="entry name" value="AMP-bd_C"/>
</dbReference>
<dbReference type="InterPro" id="IPR020845">
    <property type="entry name" value="AMP-binding_CS"/>
</dbReference>